<dbReference type="EC" id="2.7.6.3" evidence="3"/>
<dbReference type="EMBL" id="BAAAHE010000020">
    <property type="protein sequence ID" value="GAA0621755.1"/>
    <property type="molecule type" value="Genomic_DNA"/>
</dbReference>
<comment type="pathway">
    <text evidence="2">Cofactor biosynthesis; tetrahydrofolate biosynthesis; 2-amino-4-hydroxy-6-hydroxymethyl-7,8-dihydropteridine diphosphate from 7,8-dihydroneopterin triphosphate: step 4/4.</text>
</comment>
<dbReference type="InterPro" id="IPR000550">
    <property type="entry name" value="Hppk"/>
</dbReference>
<proteinExistence type="predicted"/>
<reference evidence="11" key="1">
    <citation type="journal article" date="2019" name="Int. J. Syst. Evol. Microbiol.">
        <title>The Global Catalogue of Microorganisms (GCM) 10K type strain sequencing project: providing services to taxonomists for standard genome sequencing and annotation.</title>
        <authorList>
            <consortium name="The Broad Institute Genomics Platform"/>
            <consortium name="The Broad Institute Genome Sequencing Center for Infectious Disease"/>
            <person name="Wu L."/>
            <person name="Ma J."/>
        </authorList>
    </citation>
    <scope>NUCLEOTIDE SEQUENCE [LARGE SCALE GENOMIC DNA]</scope>
    <source>
        <strain evidence="11">JCM 10671</strain>
    </source>
</reference>
<dbReference type="Gene3D" id="3.30.70.560">
    <property type="entry name" value="7,8-Dihydro-6-hydroxymethylpterin-pyrophosphokinase HPPK"/>
    <property type="match status" value="1"/>
</dbReference>
<comment type="caution">
    <text evidence="10">The sequence shown here is derived from an EMBL/GenBank/DDBJ whole genome shotgun (WGS) entry which is preliminary data.</text>
</comment>
<keyword evidence="11" id="KW-1185">Reference proteome</keyword>
<comment type="catalytic activity">
    <reaction evidence="1">
        <text>6-hydroxymethyl-7,8-dihydropterin + ATP = (7,8-dihydropterin-6-yl)methyl diphosphate + AMP + H(+)</text>
        <dbReference type="Rhea" id="RHEA:11412"/>
        <dbReference type="ChEBI" id="CHEBI:15378"/>
        <dbReference type="ChEBI" id="CHEBI:30616"/>
        <dbReference type="ChEBI" id="CHEBI:44841"/>
        <dbReference type="ChEBI" id="CHEBI:72950"/>
        <dbReference type="ChEBI" id="CHEBI:456215"/>
        <dbReference type="EC" id="2.7.6.3"/>
    </reaction>
</comment>
<dbReference type="SUPFAM" id="SSF55083">
    <property type="entry name" value="6-hydroxymethyl-7,8-dihydropterin pyrophosphokinase, HPPK"/>
    <property type="match status" value="1"/>
</dbReference>
<keyword evidence="5" id="KW-0547">Nucleotide-binding</keyword>
<evidence type="ECO:0000256" key="7">
    <source>
        <dbReference type="ARBA" id="ARBA00022840"/>
    </source>
</evidence>
<keyword evidence="6" id="KW-0418">Kinase</keyword>
<evidence type="ECO:0000256" key="8">
    <source>
        <dbReference type="ARBA" id="ARBA00022909"/>
    </source>
</evidence>
<name>A0ABP3RZD5_9ACTN</name>
<organism evidence="10 11">
    <name type="scientific">Sporichthya brevicatena</name>
    <dbReference type="NCBI Taxonomy" id="171442"/>
    <lineage>
        <taxon>Bacteria</taxon>
        <taxon>Bacillati</taxon>
        <taxon>Actinomycetota</taxon>
        <taxon>Actinomycetes</taxon>
        <taxon>Sporichthyales</taxon>
        <taxon>Sporichthyaceae</taxon>
        <taxon>Sporichthya</taxon>
    </lineage>
</organism>
<evidence type="ECO:0000256" key="3">
    <source>
        <dbReference type="ARBA" id="ARBA00013253"/>
    </source>
</evidence>
<evidence type="ECO:0000259" key="9">
    <source>
        <dbReference type="PROSITE" id="PS00794"/>
    </source>
</evidence>
<dbReference type="Proteomes" id="UP001500957">
    <property type="component" value="Unassembled WGS sequence"/>
</dbReference>
<evidence type="ECO:0000313" key="11">
    <source>
        <dbReference type="Proteomes" id="UP001500957"/>
    </source>
</evidence>
<dbReference type="CDD" id="cd00483">
    <property type="entry name" value="HPPK"/>
    <property type="match status" value="1"/>
</dbReference>
<evidence type="ECO:0000256" key="1">
    <source>
        <dbReference type="ARBA" id="ARBA00000198"/>
    </source>
</evidence>
<dbReference type="Pfam" id="PF01288">
    <property type="entry name" value="HPPK"/>
    <property type="match status" value="1"/>
</dbReference>
<keyword evidence="8" id="KW-0289">Folate biosynthesis</keyword>
<evidence type="ECO:0000256" key="2">
    <source>
        <dbReference type="ARBA" id="ARBA00005051"/>
    </source>
</evidence>
<feature type="domain" description="7,8-dihydro-6-hydroxymethylpterin-pyrophosphokinase" evidence="9">
    <location>
        <begin position="108"/>
        <end position="119"/>
    </location>
</feature>
<evidence type="ECO:0000256" key="4">
    <source>
        <dbReference type="ARBA" id="ARBA00022679"/>
    </source>
</evidence>
<protein>
    <recommendedName>
        <fullName evidence="3">2-amino-4-hydroxy-6-hydroxymethyldihydropteridine diphosphokinase</fullName>
        <ecNumber evidence="3">2.7.6.3</ecNumber>
    </recommendedName>
</protein>
<dbReference type="PANTHER" id="PTHR43071:SF1">
    <property type="entry name" value="2-AMINO-4-HYDROXY-6-HYDROXYMETHYLDIHYDROPTERIDINE PYROPHOSPHOKINASE"/>
    <property type="match status" value="1"/>
</dbReference>
<gene>
    <name evidence="10" type="primary">folK</name>
    <name evidence="10" type="ORF">GCM10009547_25640</name>
</gene>
<dbReference type="RefSeq" id="WP_344605288.1">
    <property type="nucleotide sequence ID" value="NZ_BAAAHE010000020.1"/>
</dbReference>
<keyword evidence="7" id="KW-0067">ATP-binding</keyword>
<accession>A0ABP3RZD5</accession>
<evidence type="ECO:0000256" key="5">
    <source>
        <dbReference type="ARBA" id="ARBA00022741"/>
    </source>
</evidence>
<dbReference type="PROSITE" id="PS00794">
    <property type="entry name" value="HPPK"/>
    <property type="match status" value="1"/>
</dbReference>
<dbReference type="PANTHER" id="PTHR43071">
    <property type="entry name" value="2-AMINO-4-HYDROXY-6-HYDROXYMETHYLDIHYDROPTERIDINE PYROPHOSPHOKINASE"/>
    <property type="match status" value="1"/>
</dbReference>
<sequence>MTDTSPGVDDTLTGQLRPIRRAVLSLGSNTGDRETNLQNAIDAILDAPGIWGLSVSPVYESEPEKPEDGGKFYNAVLLVDTEMSGATLLERCHAVEEAFGRPRVGEDRSGPRRLDVDVVALADRVLDDPAITLPHPRAHKRAFVLLPWRDVEPDAELVTHGKIADLLTDLDTSTLRRTDVVLELPA</sequence>
<evidence type="ECO:0000313" key="10">
    <source>
        <dbReference type="EMBL" id="GAA0621755.1"/>
    </source>
</evidence>
<dbReference type="NCBIfam" id="TIGR01498">
    <property type="entry name" value="folK"/>
    <property type="match status" value="1"/>
</dbReference>
<evidence type="ECO:0000256" key="6">
    <source>
        <dbReference type="ARBA" id="ARBA00022777"/>
    </source>
</evidence>
<keyword evidence="4" id="KW-0808">Transferase</keyword>
<dbReference type="InterPro" id="IPR035907">
    <property type="entry name" value="Hppk_sf"/>
</dbReference>